<keyword evidence="3" id="KW-1185">Reference proteome</keyword>
<gene>
    <name evidence="2" type="ORF">RRG08_040433</name>
</gene>
<feature type="region of interest" description="Disordered" evidence="1">
    <location>
        <begin position="70"/>
        <end position="92"/>
    </location>
</feature>
<protein>
    <submittedName>
        <fullName evidence="2">Uncharacterized protein</fullName>
    </submittedName>
</protein>
<proteinExistence type="predicted"/>
<dbReference type="EMBL" id="JAWDGP010004190">
    <property type="protein sequence ID" value="KAK3766911.1"/>
    <property type="molecule type" value="Genomic_DNA"/>
</dbReference>
<organism evidence="2 3">
    <name type="scientific">Elysia crispata</name>
    <name type="common">lettuce slug</name>
    <dbReference type="NCBI Taxonomy" id="231223"/>
    <lineage>
        <taxon>Eukaryota</taxon>
        <taxon>Metazoa</taxon>
        <taxon>Spiralia</taxon>
        <taxon>Lophotrochozoa</taxon>
        <taxon>Mollusca</taxon>
        <taxon>Gastropoda</taxon>
        <taxon>Heterobranchia</taxon>
        <taxon>Euthyneura</taxon>
        <taxon>Panpulmonata</taxon>
        <taxon>Sacoglossa</taxon>
        <taxon>Placobranchoidea</taxon>
        <taxon>Plakobranchidae</taxon>
        <taxon>Elysia</taxon>
    </lineage>
</organism>
<feature type="compositionally biased region" description="Polar residues" evidence="1">
    <location>
        <begin position="82"/>
        <end position="92"/>
    </location>
</feature>
<evidence type="ECO:0000313" key="3">
    <source>
        <dbReference type="Proteomes" id="UP001283361"/>
    </source>
</evidence>
<accession>A0AAE0ZDI1</accession>
<comment type="caution">
    <text evidence="2">The sequence shown here is derived from an EMBL/GenBank/DDBJ whole genome shotgun (WGS) entry which is preliminary data.</text>
</comment>
<dbReference type="AlphaFoldDB" id="A0AAE0ZDI1"/>
<evidence type="ECO:0000313" key="2">
    <source>
        <dbReference type="EMBL" id="KAK3766911.1"/>
    </source>
</evidence>
<dbReference type="Proteomes" id="UP001283361">
    <property type="component" value="Unassembled WGS sequence"/>
</dbReference>
<sequence length="92" mass="10292">MSIFVIRDREQAKRNIAAIQETRLAASGGLKEKEYTFFCAYASTLRSSPDVKDVFYEELGERIRGIPEKKNQINAPVGADRSSWSNCSESAS</sequence>
<reference evidence="2" key="1">
    <citation type="journal article" date="2023" name="G3 (Bethesda)">
        <title>A reference genome for the long-term kleptoplast-retaining sea slug Elysia crispata morphotype clarki.</title>
        <authorList>
            <person name="Eastman K.E."/>
            <person name="Pendleton A.L."/>
            <person name="Shaikh M.A."/>
            <person name="Suttiyut T."/>
            <person name="Ogas R."/>
            <person name="Tomko P."/>
            <person name="Gavelis G."/>
            <person name="Widhalm J.R."/>
            <person name="Wisecaver J.H."/>
        </authorList>
    </citation>
    <scope>NUCLEOTIDE SEQUENCE</scope>
    <source>
        <strain evidence="2">ECLA1</strain>
    </source>
</reference>
<evidence type="ECO:0000256" key="1">
    <source>
        <dbReference type="SAM" id="MobiDB-lite"/>
    </source>
</evidence>
<name>A0AAE0ZDI1_9GAST</name>